<feature type="compositionally biased region" description="Polar residues" evidence="1">
    <location>
        <begin position="175"/>
        <end position="189"/>
    </location>
</feature>
<organism evidence="2 3">
    <name type="scientific">Chaetoceros tenuissimus</name>
    <dbReference type="NCBI Taxonomy" id="426638"/>
    <lineage>
        <taxon>Eukaryota</taxon>
        <taxon>Sar</taxon>
        <taxon>Stramenopiles</taxon>
        <taxon>Ochrophyta</taxon>
        <taxon>Bacillariophyta</taxon>
        <taxon>Coscinodiscophyceae</taxon>
        <taxon>Chaetocerotophycidae</taxon>
        <taxon>Chaetocerotales</taxon>
        <taxon>Chaetocerotaceae</taxon>
        <taxon>Chaetoceros</taxon>
    </lineage>
</organism>
<evidence type="ECO:0000313" key="2">
    <source>
        <dbReference type="EMBL" id="GFH47141.1"/>
    </source>
</evidence>
<dbReference type="AlphaFoldDB" id="A0AAD3CJP6"/>
<feature type="region of interest" description="Disordered" evidence="1">
    <location>
        <begin position="170"/>
        <end position="215"/>
    </location>
</feature>
<keyword evidence="3" id="KW-1185">Reference proteome</keyword>
<dbReference type="EMBL" id="BLLK01000022">
    <property type="protein sequence ID" value="GFH47141.1"/>
    <property type="molecule type" value="Genomic_DNA"/>
</dbReference>
<sequence length="530" mass="60168">MEQPTVAEKVTSSTVAQTTADEELELFIGQYIAQDFDSPFEGEITVVPAKGFKYYRVTYEDGDAEDLTYNQVKRYAGYHRSFQGGSASKRKKHEFGFYEKFPVGTKILKDFLRTFAGKITKLPKGEGEKYTVTYDSDGSVWKVTKDEAMEMVAKYKAWIDHSARLKKEEEEANAVTMSETSSATASLSDMQPLIPPSSSEEENVEEEEVQLVSDTAPSGLSRVKLEMFGKATARRVSSNYLERKQRIAARMQALKDPNGAPRKVFRRGCHKACLTQVLGGSGTHPAPIVRVVPTDIFEDGINPFIQKGQYYFAGRSDWNPWTPGYPGDVGFIGSQFLSYQEYVETHGVGPVDRSKQKLFHCFLDCAKKKYLPHYLGPNARGKQLYLGRFRAVPDDEEEVNIIEKIFKFSALEWDSQCTYAEWQVRHNKGIDMSGRKDKKYDMLNTDLAMEVYAEAAKTKAENEKEGLWESLRIEKKKERAWVEMLLDNEYTLSIRPVEFVDYDESLYNKLVEIGADNGEVSLNKDELGPL</sequence>
<comment type="caution">
    <text evidence="2">The sequence shown here is derived from an EMBL/GenBank/DDBJ whole genome shotgun (WGS) entry which is preliminary data.</text>
</comment>
<reference evidence="2 3" key="1">
    <citation type="journal article" date="2021" name="Sci. Rep.">
        <title>The genome of the diatom Chaetoceros tenuissimus carries an ancient integrated fragment of an extant virus.</title>
        <authorList>
            <person name="Hongo Y."/>
            <person name="Kimura K."/>
            <person name="Takaki Y."/>
            <person name="Yoshida Y."/>
            <person name="Baba S."/>
            <person name="Kobayashi G."/>
            <person name="Nagasaki K."/>
            <person name="Hano T."/>
            <person name="Tomaru Y."/>
        </authorList>
    </citation>
    <scope>NUCLEOTIDE SEQUENCE [LARGE SCALE GENOMIC DNA]</scope>
    <source>
        <strain evidence="2 3">NIES-3715</strain>
    </source>
</reference>
<dbReference type="Proteomes" id="UP001054902">
    <property type="component" value="Unassembled WGS sequence"/>
</dbReference>
<name>A0AAD3CJP6_9STRA</name>
<evidence type="ECO:0000313" key="3">
    <source>
        <dbReference type="Proteomes" id="UP001054902"/>
    </source>
</evidence>
<protein>
    <submittedName>
        <fullName evidence="2">Uncharacterized protein</fullName>
    </submittedName>
</protein>
<gene>
    <name evidence="2" type="ORF">CTEN210_03616</name>
</gene>
<evidence type="ECO:0000256" key="1">
    <source>
        <dbReference type="SAM" id="MobiDB-lite"/>
    </source>
</evidence>
<proteinExistence type="predicted"/>
<accession>A0AAD3CJP6</accession>
<feature type="compositionally biased region" description="Acidic residues" evidence="1">
    <location>
        <begin position="199"/>
        <end position="209"/>
    </location>
</feature>